<gene>
    <name evidence="4" type="ORF">POTOM_061049</name>
</gene>
<feature type="signal peptide" evidence="3">
    <location>
        <begin position="1"/>
        <end position="32"/>
    </location>
</feature>
<organism evidence="4 5">
    <name type="scientific">Populus tomentosa</name>
    <name type="common">Chinese white poplar</name>
    <dbReference type="NCBI Taxonomy" id="118781"/>
    <lineage>
        <taxon>Eukaryota</taxon>
        <taxon>Viridiplantae</taxon>
        <taxon>Streptophyta</taxon>
        <taxon>Embryophyta</taxon>
        <taxon>Tracheophyta</taxon>
        <taxon>Spermatophyta</taxon>
        <taxon>Magnoliopsida</taxon>
        <taxon>eudicotyledons</taxon>
        <taxon>Gunneridae</taxon>
        <taxon>Pentapetalae</taxon>
        <taxon>rosids</taxon>
        <taxon>fabids</taxon>
        <taxon>Malpighiales</taxon>
        <taxon>Salicaceae</taxon>
        <taxon>Saliceae</taxon>
        <taxon>Populus</taxon>
    </lineage>
</organism>
<dbReference type="EMBL" id="JAAWWB010001167">
    <property type="protein sequence ID" value="KAG6736223.1"/>
    <property type="molecule type" value="Genomic_DNA"/>
</dbReference>
<keyword evidence="3" id="KW-0732">Signal</keyword>
<evidence type="ECO:0000256" key="1">
    <source>
        <dbReference type="SAM" id="Coils"/>
    </source>
</evidence>
<feature type="region of interest" description="Disordered" evidence="2">
    <location>
        <begin position="47"/>
        <end position="84"/>
    </location>
</feature>
<evidence type="ECO:0000313" key="4">
    <source>
        <dbReference type="EMBL" id="KAG6736223.1"/>
    </source>
</evidence>
<evidence type="ECO:0000256" key="3">
    <source>
        <dbReference type="SAM" id="SignalP"/>
    </source>
</evidence>
<keyword evidence="1" id="KW-0175">Coiled coil</keyword>
<reference evidence="4" key="1">
    <citation type="journal article" date="2020" name="bioRxiv">
        <title>Hybrid origin of Populus tomentosa Carr. identified through genome sequencing and phylogenomic analysis.</title>
        <authorList>
            <person name="An X."/>
            <person name="Gao K."/>
            <person name="Chen Z."/>
            <person name="Li J."/>
            <person name="Yang X."/>
            <person name="Yang X."/>
            <person name="Zhou J."/>
            <person name="Guo T."/>
            <person name="Zhao T."/>
            <person name="Huang S."/>
            <person name="Miao D."/>
            <person name="Khan W.U."/>
            <person name="Rao P."/>
            <person name="Ye M."/>
            <person name="Lei B."/>
            <person name="Liao W."/>
            <person name="Wang J."/>
            <person name="Ji L."/>
            <person name="Li Y."/>
            <person name="Guo B."/>
            <person name="Mustafa N.S."/>
            <person name="Li S."/>
            <person name="Yun Q."/>
            <person name="Keller S.R."/>
            <person name="Mao J."/>
            <person name="Zhang R."/>
            <person name="Strauss S.H."/>
        </authorList>
    </citation>
    <scope>NUCLEOTIDE SEQUENCE</scope>
    <source>
        <strain evidence="4">GM15</strain>
        <tissue evidence="4">Leaf</tissue>
    </source>
</reference>
<protein>
    <recommendedName>
        <fullName evidence="6">BZIP domain-containing protein</fullName>
    </recommendedName>
</protein>
<dbReference type="Proteomes" id="UP000886885">
    <property type="component" value="Unassembled WGS sequence"/>
</dbReference>
<feature type="coiled-coil region" evidence="1">
    <location>
        <begin position="84"/>
        <end position="150"/>
    </location>
</feature>
<proteinExistence type="predicted"/>
<comment type="caution">
    <text evidence="4">The sequence shown here is derived from an EMBL/GenBank/DDBJ whole genome shotgun (WGS) entry which is preliminary data.</text>
</comment>
<evidence type="ECO:0000313" key="5">
    <source>
        <dbReference type="Proteomes" id="UP000886885"/>
    </source>
</evidence>
<sequence length="292" mass="33796">MESLPFISLIPLLVLLLDPLISFLTVPTPSSATDLHLPPREYFSNGTVTKEMQKQKKRETDRRYRKNKKVNASPTSTAHHEKAVQETENKLAMTIIENENLKSNVEKLRQEIFHLTSQLKLIYERFETIYTELEKEIECALEEMKICKEVRTIEYKGANHRRADRQHDKACSNGISCPLSFLASPTPSSATDLHLPPHEYCSNGTVTKKKKKKTEMQKKKRQETDRRYRQKKKKAVQDTEEKLAIAIAENGRLKAAVEKLRRENAFFKKQRFATIYAEFSDCLLNDPITTNI</sequence>
<evidence type="ECO:0008006" key="6">
    <source>
        <dbReference type="Google" id="ProtNLM"/>
    </source>
</evidence>
<accession>A0A8X7XMF4</accession>
<feature type="compositionally biased region" description="Basic and acidic residues" evidence="2">
    <location>
        <begin position="214"/>
        <end position="227"/>
    </location>
</feature>
<keyword evidence="5" id="KW-1185">Reference proteome</keyword>
<feature type="compositionally biased region" description="Basic and acidic residues" evidence="2">
    <location>
        <begin position="51"/>
        <end position="62"/>
    </location>
</feature>
<evidence type="ECO:0000256" key="2">
    <source>
        <dbReference type="SAM" id="MobiDB-lite"/>
    </source>
</evidence>
<feature type="region of interest" description="Disordered" evidence="2">
    <location>
        <begin position="204"/>
        <end position="235"/>
    </location>
</feature>
<dbReference type="OrthoDB" id="849750at2759"/>
<feature type="chain" id="PRO_5036450489" description="BZIP domain-containing protein" evidence="3">
    <location>
        <begin position="33"/>
        <end position="292"/>
    </location>
</feature>
<name>A0A8X7XMF4_POPTO</name>
<dbReference type="AlphaFoldDB" id="A0A8X7XMF4"/>